<gene>
    <name evidence="1" type="ORF">O181_103537</name>
</gene>
<evidence type="ECO:0000313" key="2">
    <source>
        <dbReference type="Proteomes" id="UP000765509"/>
    </source>
</evidence>
<protein>
    <submittedName>
        <fullName evidence="1">Uncharacterized protein</fullName>
    </submittedName>
</protein>
<keyword evidence="2" id="KW-1185">Reference proteome</keyword>
<organism evidence="1 2">
    <name type="scientific">Austropuccinia psidii MF-1</name>
    <dbReference type="NCBI Taxonomy" id="1389203"/>
    <lineage>
        <taxon>Eukaryota</taxon>
        <taxon>Fungi</taxon>
        <taxon>Dikarya</taxon>
        <taxon>Basidiomycota</taxon>
        <taxon>Pucciniomycotina</taxon>
        <taxon>Pucciniomycetes</taxon>
        <taxon>Pucciniales</taxon>
        <taxon>Sphaerophragmiaceae</taxon>
        <taxon>Austropuccinia</taxon>
    </lineage>
</organism>
<comment type="caution">
    <text evidence="1">The sequence shown here is derived from an EMBL/GenBank/DDBJ whole genome shotgun (WGS) entry which is preliminary data.</text>
</comment>
<dbReference type="AlphaFoldDB" id="A0A9Q3JLC9"/>
<name>A0A9Q3JLC9_9BASI</name>
<dbReference type="EMBL" id="AVOT02074812">
    <property type="protein sequence ID" value="MBW0563822.1"/>
    <property type="molecule type" value="Genomic_DNA"/>
</dbReference>
<evidence type="ECO:0000313" key="1">
    <source>
        <dbReference type="EMBL" id="MBW0563822.1"/>
    </source>
</evidence>
<dbReference type="Proteomes" id="UP000765509">
    <property type="component" value="Unassembled WGS sequence"/>
</dbReference>
<accession>A0A9Q3JLC9</accession>
<dbReference type="OrthoDB" id="2142040at2759"/>
<reference evidence="1" key="1">
    <citation type="submission" date="2021-03" db="EMBL/GenBank/DDBJ databases">
        <title>Draft genome sequence of rust myrtle Austropuccinia psidii MF-1, a brazilian biotype.</title>
        <authorList>
            <person name="Quecine M.C."/>
            <person name="Pachon D.M.R."/>
            <person name="Bonatelli M.L."/>
            <person name="Correr F.H."/>
            <person name="Franceschini L.M."/>
            <person name="Leite T.F."/>
            <person name="Margarido G.R.A."/>
            <person name="Almeida C.A."/>
            <person name="Ferrarezi J.A."/>
            <person name="Labate C.A."/>
        </authorList>
    </citation>
    <scope>NUCLEOTIDE SEQUENCE</scope>
    <source>
        <strain evidence="1">MF-1</strain>
    </source>
</reference>
<proteinExistence type="predicted"/>
<sequence length="143" mass="15668">MLDLLCFSSQLSDGAPDCGQETKPLIVEKVCWLDTNRLPLNEVGLSYVQNGNDQEPVEKGKEEYVLSTQARFCNQNSSSTELFILSPTPVKISPSFPHSSIYNSSGEGKGTLMEIGPLTNTSNSSIILITKFNQAFHKIQIIG</sequence>